<keyword evidence="1" id="KW-0732">Signal</keyword>
<dbReference type="RefSeq" id="WP_179608657.1">
    <property type="nucleotide sequence ID" value="NZ_BAABEH010000001.1"/>
</dbReference>
<dbReference type="Gene3D" id="3.40.190.10">
    <property type="entry name" value="Periplasmic binding protein-like II"/>
    <property type="match status" value="1"/>
</dbReference>
<accession>A0A853CYW8</accession>
<gene>
    <name evidence="3" type="ORF">HNR13_004045</name>
</gene>
<evidence type="ECO:0000256" key="1">
    <source>
        <dbReference type="SAM" id="SignalP"/>
    </source>
</evidence>
<dbReference type="SUPFAM" id="SSF53850">
    <property type="entry name" value="Periplasmic binding protein-like II"/>
    <property type="match status" value="1"/>
</dbReference>
<reference evidence="3 4" key="1">
    <citation type="submission" date="2020-07" db="EMBL/GenBank/DDBJ databases">
        <title>Sequencing the genomes of 1000 actinobacteria strains.</title>
        <authorList>
            <person name="Klenk H.-P."/>
        </authorList>
    </citation>
    <scope>NUCLEOTIDE SEQUENCE [LARGE SCALE GENOMIC DNA]</scope>
    <source>
        <strain evidence="3 4">DSM 15165</strain>
    </source>
</reference>
<dbReference type="AlphaFoldDB" id="A0A853CYW8"/>
<dbReference type="GO" id="GO:0022857">
    <property type="term" value="F:transmembrane transporter activity"/>
    <property type="evidence" value="ECO:0007669"/>
    <property type="project" value="InterPro"/>
</dbReference>
<dbReference type="Pfam" id="PF04069">
    <property type="entry name" value="OpuAC"/>
    <property type="match status" value="1"/>
</dbReference>
<evidence type="ECO:0000259" key="2">
    <source>
        <dbReference type="Pfam" id="PF04069"/>
    </source>
</evidence>
<evidence type="ECO:0000313" key="3">
    <source>
        <dbReference type="EMBL" id="NYJ25758.1"/>
    </source>
</evidence>
<dbReference type="InterPro" id="IPR007210">
    <property type="entry name" value="ABC_Gly_betaine_transp_sub-bd"/>
</dbReference>
<dbReference type="PROSITE" id="PS51257">
    <property type="entry name" value="PROKAR_LIPOPROTEIN"/>
    <property type="match status" value="1"/>
</dbReference>
<dbReference type="Gene3D" id="3.40.190.120">
    <property type="entry name" value="Osmoprotection protein (prox), domain 2"/>
    <property type="match status" value="1"/>
</dbReference>
<dbReference type="GO" id="GO:0043190">
    <property type="term" value="C:ATP-binding cassette (ABC) transporter complex"/>
    <property type="evidence" value="ECO:0007669"/>
    <property type="project" value="InterPro"/>
</dbReference>
<name>A0A853CYW8_9MICO</name>
<organism evidence="3 4">
    <name type="scientific">Leifsonia shinshuensis</name>
    <dbReference type="NCBI Taxonomy" id="150026"/>
    <lineage>
        <taxon>Bacteria</taxon>
        <taxon>Bacillati</taxon>
        <taxon>Actinomycetota</taxon>
        <taxon>Actinomycetes</taxon>
        <taxon>Micrococcales</taxon>
        <taxon>Microbacteriaceae</taxon>
        <taxon>Leifsonia</taxon>
    </lineage>
</organism>
<sequence length="304" mass="31838">MNRRLILAAAVAVTAVTALAGCAAGGDPLSNGSGSTSGSDSIIIGSLNYPESETLAAIYSQALQGAGVKVQEKFNIGAREITMPALKDGSIDLIPEYSGSVLTYLDPKSTASAPDDVMTELQKKLPSGLKALKQSAAQDSDVLAITQETADKYKLKKISDLKDVAGSFTVGGNPEFQTRQAGMVGLKSVYGLTFGGYKNLDEAGPLTITALANGQVQAADMFSTDPSMDEKHFVALEDDKHLFAAQNVFPLIAAGKASDTVQKTLDAVSAQLTTQELISLNEKVTNGQSFQKVATDWLNAKGLK</sequence>
<feature type="domain" description="ABC-type glycine betaine transport system substrate-binding" evidence="2">
    <location>
        <begin position="41"/>
        <end position="299"/>
    </location>
</feature>
<dbReference type="Proteomes" id="UP000578352">
    <property type="component" value="Unassembled WGS sequence"/>
</dbReference>
<dbReference type="EMBL" id="JACCFL010000001">
    <property type="protein sequence ID" value="NYJ25758.1"/>
    <property type="molecule type" value="Genomic_DNA"/>
</dbReference>
<proteinExistence type="predicted"/>
<comment type="caution">
    <text evidence="3">The sequence shown here is derived from an EMBL/GenBank/DDBJ whole genome shotgun (WGS) entry which is preliminary data.</text>
</comment>
<protein>
    <submittedName>
        <fullName evidence="3">Osmoprotectant transport system substrate-binding protein</fullName>
    </submittedName>
</protein>
<feature type="chain" id="PRO_5039123876" evidence="1">
    <location>
        <begin position="21"/>
        <end position="304"/>
    </location>
</feature>
<evidence type="ECO:0000313" key="4">
    <source>
        <dbReference type="Proteomes" id="UP000578352"/>
    </source>
</evidence>
<feature type="signal peptide" evidence="1">
    <location>
        <begin position="1"/>
        <end position="20"/>
    </location>
</feature>
<dbReference type="CDD" id="cd13606">
    <property type="entry name" value="PBP2_ProX_like"/>
    <property type="match status" value="1"/>
</dbReference>